<dbReference type="Proteomes" id="UP000482960">
    <property type="component" value="Unassembled WGS sequence"/>
</dbReference>
<evidence type="ECO:0000313" key="2">
    <source>
        <dbReference type="EMBL" id="GFJ95490.1"/>
    </source>
</evidence>
<name>A0A6V8LIV3_9ACTN</name>
<dbReference type="AlphaFoldDB" id="A0A6V8LIV3"/>
<organism evidence="2 3">
    <name type="scientific">Phytohabitans rumicis</name>
    <dbReference type="NCBI Taxonomy" id="1076125"/>
    <lineage>
        <taxon>Bacteria</taxon>
        <taxon>Bacillati</taxon>
        <taxon>Actinomycetota</taxon>
        <taxon>Actinomycetes</taxon>
        <taxon>Micromonosporales</taxon>
        <taxon>Micromonosporaceae</taxon>
    </lineage>
</organism>
<sequence>MRLVRDSLPGGGSTRGGRDDNGLARRPGGGSDDAGVGGPGSTGGAEAAEGTPPTRTETDVQIVHSDPAACGDYGVEWNIDLHSVNLTFFDQAGRRVKLVQHITEDNTVRNTVTGLTLPDSPVDFVQTSMFNPETGLRTHIFVVGTSVNVRRGSQHLVDRGPILIDGQTGRILFAAGPHPIRRLLDGSFDIRRALPGFCDILR</sequence>
<comment type="caution">
    <text evidence="2">The sequence shown here is derived from an EMBL/GenBank/DDBJ whole genome shotgun (WGS) entry which is preliminary data.</text>
</comment>
<gene>
    <name evidence="2" type="ORF">Prum_091320</name>
</gene>
<accession>A0A6V8LIV3</accession>
<evidence type="ECO:0000313" key="3">
    <source>
        <dbReference type="Proteomes" id="UP000482960"/>
    </source>
</evidence>
<feature type="compositionally biased region" description="Low complexity" evidence="1">
    <location>
        <begin position="44"/>
        <end position="54"/>
    </location>
</feature>
<feature type="region of interest" description="Disordered" evidence="1">
    <location>
        <begin position="1"/>
        <end position="58"/>
    </location>
</feature>
<reference evidence="2 3" key="2">
    <citation type="submission" date="2020-03" db="EMBL/GenBank/DDBJ databases">
        <authorList>
            <person name="Ichikawa N."/>
            <person name="Kimura A."/>
            <person name="Kitahashi Y."/>
            <person name="Uohara A."/>
        </authorList>
    </citation>
    <scope>NUCLEOTIDE SEQUENCE [LARGE SCALE GENOMIC DNA]</scope>
    <source>
        <strain evidence="2 3">NBRC 108638</strain>
    </source>
</reference>
<keyword evidence="3" id="KW-1185">Reference proteome</keyword>
<feature type="compositionally biased region" description="Gly residues" evidence="1">
    <location>
        <begin position="27"/>
        <end position="43"/>
    </location>
</feature>
<evidence type="ECO:0000256" key="1">
    <source>
        <dbReference type="SAM" id="MobiDB-lite"/>
    </source>
</evidence>
<dbReference type="EMBL" id="BLPG01000001">
    <property type="protein sequence ID" value="GFJ95490.1"/>
    <property type="molecule type" value="Genomic_DNA"/>
</dbReference>
<reference evidence="2 3" key="1">
    <citation type="submission" date="2020-03" db="EMBL/GenBank/DDBJ databases">
        <title>Whole genome shotgun sequence of Phytohabitans rumicis NBRC 108638.</title>
        <authorList>
            <person name="Komaki H."/>
            <person name="Tamura T."/>
        </authorList>
    </citation>
    <scope>NUCLEOTIDE SEQUENCE [LARGE SCALE GENOMIC DNA]</scope>
    <source>
        <strain evidence="2 3">NBRC 108638</strain>
    </source>
</reference>
<proteinExistence type="predicted"/>
<protein>
    <submittedName>
        <fullName evidence="2">Uncharacterized protein</fullName>
    </submittedName>
</protein>